<dbReference type="SUPFAM" id="SSF46785">
    <property type="entry name" value="Winged helix' DNA-binding domain"/>
    <property type="match status" value="1"/>
</dbReference>
<protein>
    <submittedName>
        <fullName evidence="2">IclR helix-turn-helix domain-containing protein</fullName>
    </submittedName>
</protein>
<dbReference type="InterPro" id="IPR036390">
    <property type="entry name" value="WH_DNA-bd_sf"/>
</dbReference>
<evidence type="ECO:0000313" key="3">
    <source>
        <dbReference type="Proteomes" id="UP000184041"/>
    </source>
</evidence>
<evidence type="ECO:0000259" key="1">
    <source>
        <dbReference type="Pfam" id="PF09339"/>
    </source>
</evidence>
<dbReference type="Pfam" id="PF09339">
    <property type="entry name" value="HTH_IclR"/>
    <property type="match status" value="1"/>
</dbReference>
<dbReference type="InterPro" id="IPR036388">
    <property type="entry name" value="WH-like_DNA-bd_sf"/>
</dbReference>
<reference evidence="2 3" key="1">
    <citation type="submission" date="2016-11" db="EMBL/GenBank/DDBJ databases">
        <authorList>
            <person name="Jaros S."/>
            <person name="Januszkiewicz K."/>
            <person name="Wedrychowicz H."/>
        </authorList>
    </citation>
    <scope>NUCLEOTIDE SEQUENCE [LARGE SCALE GENOMIC DNA]</scope>
    <source>
        <strain evidence="2 3">DSM 21986</strain>
    </source>
</reference>
<dbReference type="OrthoDB" id="559450at2"/>
<dbReference type="EMBL" id="FQUS01000020">
    <property type="protein sequence ID" value="SHG16851.1"/>
    <property type="molecule type" value="Genomic_DNA"/>
</dbReference>
<organism evidence="2 3">
    <name type="scientific">Fodinibius roseus</name>
    <dbReference type="NCBI Taxonomy" id="1194090"/>
    <lineage>
        <taxon>Bacteria</taxon>
        <taxon>Pseudomonadati</taxon>
        <taxon>Balneolota</taxon>
        <taxon>Balneolia</taxon>
        <taxon>Balneolales</taxon>
        <taxon>Balneolaceae</taxon>
        <taxon>Fodinibius</taxon>
    </lineage>
</organism>
<name>A0A1M5HLQ9_9BACT</name>
<sequence length="325" mass="37297">MRPIKDHNSALRNSLNEILGYQANVRLLRCLVEAREAMSHSELADRTGLSLPGIHKVVTRMVKTGIIQYTGSGKSQQVEIRNAHPLAPAIKELFKAEREYSDSLIENLKETIKSLESKPKSAWIFGKVALGSDEYGDPIRIALLGDVKSIDKITDQFRDQLRNSGIEKEFDVTIDINGITLADIEARPPIDMENIILLWGTDPQHYLENSISESDGKSSHEDLDHQSLIDSKAWTELLKTYPEIIQRTIKYLENHISQISSGEKKEFQEWKHILESMSLQRLKKFLESDSERSTRLRQSLPFWPVLKDNERTKLEKLKSERKDHE</sequence>
<evidence type="ECO:0000313" key="2">
    <source>
        <dbReference type="EMBL" id="SHG16851.1"/>
    </source>
</evidence>
<keyword evidence="3" id="KW-1185">Reference proteome</keyword>
<dbReference type="AlphaFoldDB" id="A0A1M5HLQ9"/>
<dbReference type="Proteomes" id="UP000184041">
    <property type="component" value="Unassembled WGS sequence"/>
</dbReference>
<feature type="domain" description="HTH iclR-type" evidence="1">
    <location>
        <begin position="26"/>
        <end position="69"/>
    </location>
</feature>
<proteinExistence type="predicted"/>
<dbReference type="Gene3D" id="1.10.10.10">
    <property type="entry name" value="Winged helix-like DNA-binding domain superfamily/Winged helix DNA-binding domain"/>
    <property type="match status" value="1"/>
</dbReference>
<dbReference type="GO" id="GO:0003677">
    <property type="term" value="F:DNA binding"/>
    <property type="evidence" value="ECO:0007669"/>
    <property type="project" value="InterPro"/>
</dbReference>
<accession>A0A1M5HLQ9</accession>
<dbReference type="GO" id="GO:0006355">
    <property type="term" value="P:regulation of DNA-templated transcription"/>
    <property type="evidence" value="ECO:0007669"/>
    <property type="project" value="InterPro"/>
</dbReference>
<dbReference type="STRING" id="1194090.SAMN05443144_12080"/>
<dbReference type="RefSeq" id="WP_073067000.1">
    <property type="nucleotide sequence ID" value="NZ_FQUS01000020.1"/>
</dbReference>
<gene>
    <name evidence="2" type="ORF">SAMN05443144_12080</name>
</gene>
<dbReference type="InterPro" id="IPR005471">
    <property type="entry name" value="Tscrpt_reg_IclR_N"/>
</dbReference>